<evidence type="ECO:0000313" key="2">
    <source>
        <dbReference type="Proteomes" id="UP000077734"/>
    </source>
</evidence>
<reference evidence="1 2" key="1">
    <citation type="submission" date="2016-03" db="EMBL/GenBank/DDBJ databases">
        <authorList>
            <person name="Heylen K."/>
            <person name="De Vos P."/>
            <person name="Vekeman B."/>
        </authorList>
    </citation>
    <scope>NUCLEOTIDE SEQUENCE [LARGE SCALE GENOMIC DNA]</scope>
    <source>
        <strain evidence="1 2">R-49807</strain>
    </source>
</reference>
<protein>
    <submittedName>
        <fullName evidence="1">Uncharacterized protein</fullName>
    </submittedName>
</protein>
<keyword evidence="2" id="KW-1185">Reference proteome</keyword>
<evidence type="ECO:0000313" key="1">
    <source>
        <dbReference type="EMBL" id="OAI27692.1"/>
    </source>
</evidence>
<accession>A0AA91DEY0</accession>
<proteinExistence type="predicted"/>
<comment type="caution">
    <text evidence="1">The sequence shown here is derived from an EMBL/GenBank/DDBJ whole genome shotgun (WGS) entry which is preliminary data.</text>
</comment>
<name>A0AA91DEY0_9GAMM</name>
<dbReference type="Proteomes" id="UP000077734">
    <property type="component" value="Unassembled WGS sequence"/>
</dbReference>
<organism evidence="1 2">
    <name type="scientific">Methylomonas koyamae</name>
    <dbReference type="NCBI Taxonomy" id="702114"/>
    <lineage>
        <taxon>Bacteria</taxon>
        <taxon>Pseudomonadati</taxon>
        <taxon>Pseudomonadota</taxon>
        <taxon>Gammaproteobacteria</taxon>
        <taxon>Methylococcales</taxon>
        <taxon>Methylococcaceae</taxon>
        <taxon>Methylomonas</taxon>
    </lineage>
</organism>
<dbReference type="EMBL" id="LUUL01000062">
    <property type="protein sequence ID" value="OAI27692.1"/>
    <property type="molecule type" value="Genomic_DNA"/>
</dbReference>
<gene>
    <name evidence="1" type="ORF">A1356_08285</name>
</gene>
<sequence length="82" mass="8916">MGTGRFEAVKIRIRPPGAGSEPNSGDASCARVLRTPWEEYEPNGGVGAYSRPAAAVGKMANFHVRMNIFDAGFRSVFANMRR</sequence>
<dbReference type="AlphaFoldDB" id="A0AA91DEY0"/>